<protein>
    <recommendedName>
        <fullName evidence="2">Glycoside hydrolase family 44 catalytic domain-containing protein</fullName>
    </recommendedName>
</protein>
<proteinExistence type="predicted"/>
<sequence>MLFFSARAAALLAAGLTATAAQAQLTVNFTVNTGTGRKAISPLIYGTNEPLQAADRYGSVRLGGNRLTGYNWETNASHAGSDYNYQNDDFLCQGLGPGECAQPGKAVSSFVVAARARGQAPLVTLQLAGYVAADKSGTPVTPAQVAPSARWKQVVFRKGSAFSLAPNTADGVVYMDEQVNFLVQQHGTTAAGGVAGYFLDNEPGLWPETHPGIHPAKPTSQELWTKTRDLAQAVKAVDASALIYGGGLYGFGDYFSLQDAPDYPTAVEGAGYAWFIDYYLDNLRQASQSAGRRLLDVLDVHWYPEAVGTSRITEPGANTAADRQARLQAPRTLWQPGYHENSWIADEPYFLNNYLPILPRLLQSINTYYPGTKLSISEYAYGGNDDISGGLAQADVLGIFGKYGVYNASWWKTYDPGNPNSPASYISPAFRLYTNFDGAGSSFGRTSVTAATSDVARTSVYAAIDGTSEQRLTLVVINKASQAVTGNFALTSGATYLASRVWSLVQGSPALASRAAVNGLSGNQFSYSLPAMSASVIELRTATALPVELLGFDAAADATGAQLRWSTASENNAAHFVVERRAEQDTTFRELGRVAATNGNHLHRYAYHDDTPQPGLNYYRLQLVDQDQTRRAAPVRTVRIPGDEPNGFRVYPTLVSAGELRYELPAGLATPATLDILTLAGQRVHSCAVPVGIRHGRLALPAVPPGSYLARLRTATGIYRQRFVVLGAD</sequence>
<dbReference type="OrthoDB" id="868831at2"/>
<dbReference type="RefSeq" id="WP_138081202.1">
    <property type="nucleotide sequence ID" value="NZ_VAJM01000015.1"/>
</dbReference>
<evidence type="ECO:0000256" key="1">
    <source>
        <dbReference type="SAM" id="SignalP"/>
    </source>
</evidence>
<dbReference type="Proteomes" id="UP000305517">
    <property type="component" value="Unassembled WGS sequence"/>
</dbReference>
<evidence type="ECO:0000259" key="2">
    <source>
        <dbReference type="Pfam" id="PF12891"/>
    </source>
</evidence>
<keyword evidence="1" id="KW-0732">Signal</keyword>
<keyword evidence="4" id="KW-1185">Reference proteome</keyword>
<gene>
    <name evidence="3" type="ORF">FDY95_22335</name>
</gene>
<evidence type="ECO:0000313" key="3">
    <source>
        <dbReference type="EMBL" id="TLM88924.1"/>
    </source>
</evidence>
<dbReference type="Gene3D" id="2.60.40.1180">
    <property type="entry name" value="Golgi alpha-mannosidase II"/>
    <property type="match status" value="1"/>
</dbReference>
<dbReference type="InterPro" id="IPR024745">
    <property type="entry name" value="GH44_cat"/>
</dbReference>
<dbReference type="InterPro" id="IPR017853">
    <property type="entry name" value="GH"/>
</dbReference>
<feature type="signal peptide" evidence="1">
    <location>
        <begin position="1"/>
        <end position="23"/>
    </location>
</feature>
<feature type="chain" id="PRO_5024384201" description="Glycoside hydrolase family 44 catalytic domain-containing protein" evidence="1">
    <location>
        <begin position="24"/>
        <end position="729"/>
    </location>
</feature>
<name>A0A5R8WJE9_9BACT</name>
<reference evidence="3 4" key="1">
    <citation type="submission" date="2019-05" db="EMBL/GenBank/DDBJ databases">
        <title>Hymenobacter edaphi sp. nov., isolated from abandoned arsenic-contaminated farmland soil.</title>
        <authorList>
            <person name="Nie L."/>
        </authorList>
    </citation>
    <scope>NUCLEOTIDE SEQUENCE [LARGE SCALE GENOMIC DNA]</scope>
    <source>
        <strain evidence="3 4">1-3-3-8</strain>
    </source>
</reference>
<dbReference type="EMBL" id="VAJM01000015">
    <property type="protein sequence ID" value="TLM88924.1"/>
    <property type="molecule type" value="Genomic_DNA"/>
</dbReference>
<dbReference type="InterPro" id="IPR013780">
    <property type="entry name" value="Glyco_hydro_b"/>
</dbReference>
<feature type="domain" description="Glycoside hydrolase family 44 catalytic" evidence="2">
    <location>
        <begin position="77"/>
        <end position="306"/>
    </location>
</feature>
<organism evidence="3 4">
    <name type="scientific">Hymenobacter jeollabukensis</name>
    <dbReference type="NCBI Taxonomy" id="2025313"/>
    <lineage>
        <taxon>Bacteria</taxon>
        <taxon>Pseudomonadati</taxon>
        <taxon>Bacteroidota</taxon>
        <taxon>Cytophagia</taxon>
        <taxon>Cytophagales</taxon>
        <taxon>Hymenobacteraceae</taxon>
        <taxon>Hymenobacter</taxon>
    </lineage>
</organism>
<dbReference type="SUPFAM" id="SSF51445">
    <property type="entry name" value="(Trans)glycosidases"/>
    <property type="match status" value="1"/>
</dbReference>
<comment type="caution">
    <text evidence="3">The sequence shown here is derived from an EMBL/GenBank/DDBJ whole genome shotgun (WGS) entry which is preliminary data.</text>
</comment>
<evidence type="ECO:0000313" key="4">
    <source>
        <dbReference type="Proteomes" id="UP000305517"/>
    </source>
</evidence>
<dbReference type="Pfam" id="PF12891">
    <property type="entry name" value="Glyco_hydro_44"/>
    <property type="match status" value="1"/>
</dbReference>
<dbReference type="Gene3D" id="3.20.20.80">
    <property type="entry name" value="Glycosidases"/>
    <property type="match status" value="1"/>
</dbReference>
<accession>A0A5R8WJE9</accession>
<dbReference type="AlphaFoldDB" id="A0A5R8WJE9"/>